<dbReference type="Proteomes" id="UP000749293">
    <property type="component" value="Unassembled WGS sequence"/>
</dbReference>
<keyword evidence="3" id="KW-1185">Reference proteome</keyword>
<organism evidence="2 3">
    <name type="scientific">Geosmithia morbida</name>
    <dbReference type="NCBI Taxonomy" id="1094350"/>
    <lineage>
        <taxon>Eukaryota</taxon>
        <taxon>Fungi</taxon>
        <taxon>Dikarya</taxon>
        <taxon>Ascomycota</taxon>
        <taxon>Pezizomycotina</taxon>
        <taxon>Sordariomycetes</taxon>
        <taxon>Hypocreomycetidae</taxon>
        <taxon>Hypocreales</taxon>
        <taxon>Bionectriaceae</taxon>
        <taxon>Geosmithia</taxon>
    </lineage>
</organism>
<sequence length="232" mass="24905">MAVGGPQQHNIPAEIVPSQSPMRQIQDVHSRLSMNTSGRITLGSAMAAAVGLSLGATQGGQTAQLRFRAEHAHKMPDSTTGWYLYHKTKNYHTMYGGVREGVRMGIRTGFWSFLALSLESTVDRCRGASDMFSTIIASLTVAGAFSLWHRFPITTAARTARSGFLFGLVYGSVQDILGLAQGRPVGYIEFFRRRRGGAAESGPGSQTAPAKTGHDNISVSAGETLSTRSQGR</sequence>
<comment type="caution">
    <text evidence="2">The sequence shown here is derived from an EMBL/GenBank/DDBJ whole genome shotgun (WGS) entry which is preliminary data.</text>
</comment>
<name>A0A9P4YZW4_9HYPO</name>
<dbReference type="EMBL" id="JAANYQ010000003">
    <property type="protein sequence ID" value="KAF4124841.1"/>
    <property type="molecule type" value="Genomic_DNA"/>
</dbReference>
<feature type="compositionally biased region" description="Polar residues" evidence="1">
    <location>
        <begin position="203"/>
        <end position="232"/>
    </location>
</feature>
<evidence type="ECO:0000256" key="1">
    <source>
        <dbReference type="SAM" id="MobiDB-lite"/>
    </source>
</evidence>
<feature type="region of interest" description="Disordered" evidence="1">
    <location>
        <begin position="197"/>
        <end position="232"/>
    </location>
</feature>
<dbReference type="OrthoDB" id="5584028at2759"/>
<accession>A0A9P4YZW4</accession>
<evidence type="ECO:0000313" key="2">
    <source>
        <dbReference type="EMBL" id="KAF4124841.1"/>
    </source>
</evidence>
<protein>
    <submittedName>
        <fullName evidence="2">Uncharacterized protein</fullName>
    </submittedName>
</protein>
<dbReference type="PANTHER" id="PTHR37852:SF1">
    <property type="entry name" value="HIG1 DOMAIN-CONTAINING PROTEIN"/>
    <property type="match status" value="1"/>
</dbReference>
<dbReference type="GeneID" id="55969908"/>
<evidence type="ECO:0000313" key="3">
    <source>
        <dbReference type="Proteomes" id="UP000749293"/>
    </source>
</evidence>
<gene>
    <name evidence="2" type="ORF">GMORB2_3680</name>
</gene>
<dbReference type="PANTHER" id="PTHR37852">
    <property type="entry name" value="YALI0B21208P"/>
    <property type="match status" value="1"/>
</dbReference>
<dbReference type="AlphaFoldDB" id="A0A9P4YZW4"/>
<dbReference type="RefSeq" id="XP_035323493.1">
    <property type="nucleotide sequence ID" value="XM_035465656.1"/>
</dbReference>
<reference evidence="2" key="1">
    <citation type="submission" date="2020-03" db="EMBL/GenBank/DDBJ databases">
        <title>Site-based positive gene gene selection in Geosmithia morbida across the United States reveals a broad range of putative effectors and factors for local host and environmental adapation.</title>
        <authorList>
            <person name="Onufrak A."/>
            <person name="Murdoch R.W."/>
            <person name="Gazis R."/>
            <person name="Huff M."/>
            <person name="Staton M."/>
            <person name="Klingeman W."/>
            <person name="Hadziabdic D."/>
        </authorList>
    </citation>
    <scope>NUCLEOTIDE SEQUENCE</scope>
    <source>
        <strain evidence="2">1262</strain>
    </source>
</reference>
<proteinExistence type="predicted"/>